<organism evidence="3 4">
    <name type="scientific">Ferrimonas marina</name>
    <dbReference type="NCBI Taxonomy" id="299255"/>
    <lineage>
        <taxon>Bacteria</taxon>
        <taxon>Pseudomonadati</taxon>
        <taxon>Pseudomonadota</taxon>
        <taxon>Gammaproteobacteria</taxon>
        <taxon>Alteromonadales</taxon>
        <taxon>Ferrimonadaceae</taxon>
        <taxon>Ferrimonas</taxon>
    </lineage>
</organism>
<dbReference type="Pfam" id="PF01695">
    <property type="entry name" value="IstB_IS21"/>
    <property type="match status" value="1"/>
</dbReference>
<dbReference type="SUPFAM" id="SSF52540">
    <property type="entry name" value="P-loop containing nucleoside triphosphate hydrolases"/>
    <property type="match status" value="1"/>
</dbReference>
<feature type="compositionally biased region" description="Low complexity" evidence="1">
    <location>
        <begin position="31"/>
        <end position="52"/>
    </location>
</feature>
<accession>A0A1M5S2C5</accession>
<feature type="region of interest" description="Disordered" evidence="1">
    <location>
        <begin position="1"/>
        <end position="81"/>
    </location>
</feature>
<keyword evidence="4" id="KW-1185">Reference proteome</keyword>
<gene>
    <name evidence="3" type="ORF">SAMN02745129_1842</name>
</gene>
<dbReference type="GO" id="GO:0005524">
    <property type="term" value="F:ATP binding"/>
    <property type="evidence" value="ECO:0007669"/>
    <property type="project" value="InterPro"/>
</dbReference>
<protein>
    <submittedName>
        <fullName evidence="3">IstB-like ATP binding protein</fullName>
    </submittedName>
</protein>
<dbReference type="Proteomes" id="UP000184268">
    <property type="component" value="Unassembled WGS sequence"/>
</dbReference>
<reference evidence="3 4" key="1">
    <citation type="submission" date="2016-11" db="EMBL/GenBank/DDBJ databases">
        <authorList>
            <person name="Jaros S."/>
            <person name="Januszkiewicz K."/>
            <person name="Wedrychowicz H."/>
        </authorList>
    </citation>
    <scope>NUCLEOTIDE SEQUENCE [LARGE SCALE GENOMIC DNA]</scope>
    <source>
        <strain evidence="3 4">DSM 16917</strain>
    </source>
</reference>
<dbReference type="EMBL" id="FQXG01000002">
    <property type="protein sequence ID" value="SHH32571.1"/>
    <property type="molecule type" value="Genomic_DNA"/>
</dbReference>
<sequence length="349" mass="37903">MSIKKVQPSLADLQEKLNKMKAKQQVEKDAAASSAPQPAVAVQPSPVQQAPVKSEQRPVVKPSGGAARRPSDGKKRSGPVDITQFIDKIGKGRRMGKEELAAAIAAQDRKAQEELDKENADRRARVTEELLKGSDVDPSWTLENCYAIAATGDASEDFENAIAALQVMIPRVLTSHEQDGYALGALFMGAYGCGKSTVAGALHHEVIAAGKSSMMVQFKRFVDTVFYDKENGEALRERASKVDLLIFDEVGFDEQMLTPPMKTAIGTMIRSRQSQGRSTVLVTNHKPNSLRSAIGHASMEGLLQYQGMITVPFRGQSKRQQQLTDHLGRPVEFGESDSGLSWMPGGDPV</sequence>
<dbReference type="AlphaFoldDB" id="A0A1M5S2C5"/>
<feature type="compositionally biased region" description="Basic and acidic residues" evidence="1">
    <location>
        <begin position="13"/>
        <end position="30"/>
    </location>
</feature>
<evidence type="ECO:0000313" key="4">
    <source>
        <dbReference type="Proteomes" id="UP000184268"/>
    </source>
</evidence>
<name>A0A1M5S2C5_9GAMM</name>
<dbReference type="STRING" id="299255.SAMN02745129_1842"/>
<dbReference type="PANTHER" id="PTHR30050:SF4">
    <property type="entry name" value="ATP-BINDING PROTEIN RV3427C IN INSERTION SEQUENCE-RELATED"/>
    <property type="match status" value="1"/>
</dbReference>
<evidence type="ECO:0000259" key="2">
    <source>
        <dbReference type="Pfam" id="PF01695"/>
    </source>
</evidence>
<dbReference type="CDD" id="cd00009">
    <property type="entry name" value="AAA"/>
    <property type="match status" value="1"/>
</dbReference>
<feature type="region of interest" description="Disordered" evidence="1">
    <location>
        <begin position="317"/>
        <end position="349"/>
    </location>
</feature>
<dbReference type="Gene3D" id="3.40.50.300">
    <property type="entry name" value="P-loop containing nucleotide triphosphate hydrolases"/>
    <property type="match status" value="1"/>
</dbReference>
<proteinExistence type="predicted"/>
<dbReference type="OrthoDB" id="6380502at2"/>
<dbReference type="GO" id="GO:0006260">
    <property type="term" value="P:DNA replication"/>
    <property type="evidence" value="ECO:0007669"/>
    <property type="project" value="TreeGrafter"/>
</dbReference>
<dbReference type="InterPro" id="IPR002611">
    <property type="entry name" value="IstB_ATP-bd"/>
</dbReference>
<evidence type="ECO:0000256" key="1">
    <source>
        <dbReference type="SAM" id="MobiDB-lite"/>
    </source>
</evidence>
<feature type="domain" description="IstB-like ATP-binding" evidence="2">
    <location>
        <begin position="115"/>
        <end position="295"/>
    </location>
</feature>
<dbReference type="RefSeq" id="WP_067659370.1">
    <property type="nucleotide sequence ID" value="NZ_FQXG01000002.1"/>
</dbReference>
<dbReference type="InterPro" id="IPR027417">
    <property type="entry name" value="P-loop_NTPase"/>
</dbReference>
<evidence type="ECO:0000313" key="3">
    <source>
        <dbReference type="EMBL" id="SHH32571.1"/>
    </source>
</evidence>
<dbReference type="PANTHER" id="PTHR30050">
    <property type="entry name" value="CHROMOSOMAL REPLICATION INITIATOR PROTEIN DNAA"/>
    <property type="match status" value="1"/>
</dbReference>